<protein>
    <submittedName>
        <fullName evidence="1">Uncharacterized protein</fullName>
    </submittedName>
</protein>
<name>A0AAF0UJG6_SOLVR</name>
<organism evidence="1 2">
    <name type="scientific">Solanum verrucosum</name>
    <dbReference type="NCBI Taxonomy" id="315347"/>
    <lineage>
        <taxon>Eukaryota</taxon>
        <taxon>Viridiplantae</taxon>
        <taxon>Streptophyta</taxon>
        <taxon>Embryophyta</taxon>
        <taxon>Tracheophyta</taxon>
        <taxon>Spermatophyta</taxon>
        <taxon>Magnoliopsida</taxon>
        <taxon>eudicotyledons</taxon>
        <taxon>Gunneridae</taxon>
        <taxon>Pentapetalae</taxon>
        <taxon>asterids</taxon>
        <taxon>lamiids</taxon>
        <taxon>Solanales</taxon>
        <taxon>Solanaceae</taxon>
        <taxon>Solanoideae</taxon>
        <taxon>Solaneae</taxon>
        <taxon>Solanum</taxon>
    </lineage>
</organism>
<evidence type="ECO:0000313" key="1">
    <source>
        <dbReference type="EMBL" id="WMV46543.1"/>
    </source>
</evidence>
<dbReference type="EMBL" id="CP133620">
    <property type="protein sequence ID" value="WMV46543.1"/>
    <property type="molecule type" value="Genomic_DNA"/>
</dbReference>
<accession>A0AAF0UJG6</accession>
<evidence type="ECO:0000313" key="2">
    <source>
        <dbReference type="Proteomes" id="UP001234989"/>
    </source>
</evidence>
<keyword evidence="2" id="KW-1185">Reference proteome</keyword>
<dbReference type="AlphaFoldDB" id="A0AAF0UJG6"/>
<dbReference type="Proteomes" id="UP001234989">
    <property type="component" value="Chromosome 9"/>
</dbReference>
<gene>
    <name evidence="1" type="ORF">MTR67_039928</name>
</gene>
<reference evidence="1" key="1">
    <citation type="submission" date="2023-08" db="EMBL/GenBank/DDBJ databases">
        <title>A de novo genome assembly of Solanum verrucosum Schlechtendal, a Mexican diploid species geographically isolated from the other diploid A-genome species in potato relatives.</title>
        <authorList>
            <person name="Hosaka K."/>
        </authorList>
    </citation>
    <scope>NUCLEOTIDE SEQUENCE</scope>
    <source>
        <tissue evidence="1">Young leaves</tissue>
    </source>
</reference>
<sequence>MGLMMSGQKPPDLLVCEPGSTLFFFLAALDSILDATYLHIPFYFKRMAPPDVIDVASRPVRVAERTPTLRRKKSFPKVKVNSSCTPPVLVRPGPLSSISGLPADKISEIDQPAGLVWLFFSIEKESAVCASHLLLGSAGRSDLERFFFIDGDRSWYP</sequence>
<proteinExistence type="predicted"/>